<feature type="transmembrane region" description="Helical" evidence="1">
    <location>
        <begin position="69"/>
        <end position="86"/>
    </location>
</feature>
<proteinExistence type="predicted"/>
<sequence>MFGGNYCNHCGQSANTKRINAEFLWEDIQHGIFHYDKGIGYSLKKLFENPGSVIREYINGKRANHFRPISMVIILATVYALIYHIFELNHRSSLDEPSEQMLEKIFAHYYYFVVATIPVFALMTFTLFRKVGYNFYEVIILEAFKSSQRLSIHIISLPILYFFKEKASFTIITNLLFIVDLVLILWTNRQFFNKIKMFEVIFRSLITYIMYFIVVFLLVAVYILLFTNLDVY</sequence>
<dbReference type="Pfam" id="PF12412">
    <property type="entry name" value="DUF3667"/>
    <property type="match status" value="1"/>
</dbReference>
<organism evidence="2 3">
    <name type="scientific">Chryseobacterium fistulae</name>
    <dbReference type="NCBI Taxonomy" id="2675058"/>
    <lineage>
        <taxon>Bacteria</taxon>
        <taxon>Pseudomonadati</taxon>
        <taxon>Bacteroidota</taxon>
        <taxon>Flavobacteriia</taxon>
        <taxon>Flavobacteriales</taxon>
        <taxon>Weeksellaceae</taxon>
        <taxon>Chryseobacterium group</taxon>
        <taxon>Chryseobacterium</taxon>
    </lineage>
</organism>
<dbReference type="EMBL" id="CACVBY010000070">
    <property type="protein sequence ID" value="CAA7390366.1"/>
    <property type="molecule type" value="Genomic_DNA"/>
</dbReference>
<accession>A0A6N4XUT3</accession>
<evidence type="ECO:0008006" key="4">
    <source>
        <dbReference type="Google" id="ProtNLM"/>
    </source>
</evidence>
<feature type="transmembrane region" description="Helical" evidence="1">
    <location>
        <begin position="200"/>
        <end position="225"/>
    </location>
</feature>
<keyword evidence="1" id="KW-0472">Membrane</keyword>
<evidence type="ECO:0000313" key="3">
    <source>
        <dbReference type="Proteomes" id="UP000445309"/>
    </source>
</evidence>
<dbReference type="AlphaFoldDB" id="A0A6N4XUT3"/>
<name>A0A6N4XUT3_9FLAO</name>
<gene>
    <name evidence="2" type="ORF">CHRY9393_02670</name>
</gene>
<protein>
    <recommendedName>
        <fullName evidence="4">DUF3667 domain-containing protein</fullName>
    </recommendedName>
</protein>
<reference evidence="2 3" key="1">
    <citation type="submission" date="2020-01" db="EMBL/GenBank/DDBJ databases">
        <authorList>
            <person name="Rodrigo-Torres L."/>
            <person name="Arahal R. D."/>
            <person name="Lucena T."/>
        </authorList>
    </citation>
    <scope>NUCLEOTIDE SEQUENCE [LARGE SCALE GENOMIC DNA]</scope>
    <source>
        <strain evidence="2 3">CECT 9393</strain>
    </source>
</reference>
<keyword evidence="1" id="KW-0812">Transmembrane</keyword>
<keyword evidence="1" id="KW-1133">Transmembrane helix</keyword>
<dbReference type="Proteomes" id="UP000445309">
    <property type="component" value="Unassembled WGS sequence"/>
</dbReference>
<evidence type="ECO:0000256" key="1">
    <source>
        <dbReference type="SAM" id="Phobius"/>
    </source>
</evidence>
<feature type="transmembrane region" description="Helical" evidence="1">
    <location>
        <begin position="106"/>
        <end position="128"/>
    </location>
</feature>
<feature type="transmembrane region" description="Helical" evidence="1">
    <location>
        <begin position="169"/>
        <end position="188"/>
    </location>
</feature>
<evidence type="ECO:0000313" key="2">
    <source>
        <dbReference type="EMBL" id="CAA7390366.1"/>
    </source>
</evidence>
<keyword evidence="3" id="KW-1185">Reference proteome</keyword>
<dbReference type="InterPro" id="IPR022134">
    <property type="entry name" value="DUF3667"/>
</dbReference>